<evidence type="ECO:0000313" key="1">
    <source>
        <dbReference type="EMBL" id="JAN86434.1"/>
    </source>
</evidence>
<name>A0A0P6I7V2_9CRUS</name>
<evidence type="ECO:0000313" key="3">
    <source>
        <dbReference type="Proteomes" id="UP000076858"/>
    </source>
</evidence>
<gene>
    <name evidence="2" type="ORF">APZ42_030159</name>
</gene>
<evidence type="ECO:0000313" key="2">
    <source>
        <dbReference type="EMBL" id="KZS06401.1"/>
    </source>
</evidence>
<protein>
    <submittedName>
        <fullName evidence="1">Uncharacterized protein</fullName>
    </submittedName>
</protein>
<keyword evidence="3" id="KW-1185">Reference proteome</keyword>
<dbReference type="AlphaFoldDB" id="A0A0P6I7V2"/>
<accession>A0A0P6I7V2</accession>
<reference evidence="2 3" key="2">
    <citation type="submission" date="2016-03" db="EMBL/GenBank/DDBJ databases">
        <title>EvidentialGene: Evidence-directed Construction of Genes on Genomes.</title>
        <authorList>
            <person name="Gilbert D.G."/>
            <person name="Choi J.-H."/>
            <person name="Mockaitis K."/>
            <person name="Colbourne J."/>
            <person name="Pfrender M."/>
        </authorList>
    </citation>
    <scope>NUCLEOTIDE SEQUENCE [LARGE SCALE GENOMIC DNA]</scope>
    <source>
        <strain evidence="2 3">Xinb3</strain>
        <tissue evidence="2">Complete organism</tissue>
    </source>
</reference>
<dbReference type="Proteomes" id="UP000076858">
    <property type="component" value="Unassembled WGS sequence"/>
</dbReference>
<dbReference type="EMBL" id="LRGB01002753">
    <property type="protein sequence ID" value="KZS06401.1"/>
    <property type="molecule type" value="Genomic_DNA"/>
</dbReference>
<reference evidence="1" key="1">
    <citation type="submission" date="2015-10" db="EMBL/GenBank/DDBJ databases">
        <title>EvidentialGene: Evidence-directed Construction of Complete mRNA Transcriptomes without Genomes.</title>
        <authorList>
            <person name="Gilbert D.G."/>
        </authorList>
    </citation>
    <scope>NUCLEOTIDE SEQUENCE</scope>
</reference>
<proteinExistence type="predicted"/>
<sequence>MYQSLISVMRFHLHAPFLYKSYYTHPFVYLRHSVNPRDGFPQQGRLPCQKSGFVKGYVFHPETSLS</sequence>
<dbReference type="EMBL" id="GDIQ01008303">
    <property type="protein sequence ID" value="JAN86434.1"/>
    <property type="molecule type" value="Transcribed_RNA"/>
</dbReference>
<organism evidence="1">
    <name type="scientific">Daphnia magna</name>
    <dbReference type="NCBI Taxonomy" id="35525"/>
    <lineage>
        <taxon>Eukaryota</taxon>
        <taxon>Metazoa</taxon>
        <taxon>Ecdysozoa</taxon>
        <taxon>Arthropoda</taxon>
        <taxon>Crustacea</taxon>
        <taxon>Branchiopoda</taxon>
        <taxon>Diplostraca</taxon>
        <taxon>Cladocera</taxon>
        <taxon>Anomopoda</taxon>
        <taxon>Daphniidae</taxon>
        <taxon>Daphnia</taxon>
    </lineage>
</organism>